<sequence>MLLRFGDGHWTPHLHDWIPMEALDEIHRSIQEIVNQAAYGGGEEVAAGVSLGAVRFSRSGTTFLQAEGAELRVDGPMIDPRDSDKDSDEFNPMVLMKLTGVSKLRMPWQSVPKRVSGRLPPISESTTEAVDDGGASVLRRRTSDLNNSAKR</sequence>
<protein>
    <submittedName>
        <fullName evidence="2">Uncharacterized protein</fullName>
    </submittedName>
</protein>
<dbReference type="Proteomes" id="UP001189429">
    <property type="component" value="Unassembled WGS sequence"/>
</dbReference>
<reference evidence="2" key="1">
    <citation type="submission" date="2023-10" db="EMBL/GenBank/DDBJ databases">
        <authorList>
            <person name="Chen Y."/>
            <person name="Shah S."/>
            <person name="Dougan E. K."/>
            <person name="Thang M."/>
            <person name="Chan C."/>
        </authorList>
    </citation>
    <scope>NUCLEOTIDE SEQUENCE [LARGE SCALE GENOMIC DNA]</scope>
</reference>
<evidence type="ECO:0000256" key="1">
    <source>
        <dbReference type="SAM" id="MobiDB-lite"/>
    </source>
</evidence>
<keyword evidence="3" id="KW-1185">Reference proteome</keyword>
<dbReference type="EMBL" id="CAUYUJ010017244">
    <property type="protein sequence ID" value="CAK0873130.1"/>
    <property type="molecule type" value="Genomic_DNA"/>
</dbReference>
<evidence type="ECO:0000313" key="2">
    <source>
        <dbReference type="EMBL" id="CAK0873130.1"/>
    </source>
</evidence>
<feature type="region of interest" description="Disordered" evidence="1">
    <location>
        <begin position="112"/>
        <end position="151"/>
    </location>
</feature>
<organism evidence="2 3">
    <name type="scientific">Prorocentrum cordatum</name>
    <dbReference type="NCBI Taxonomy" id="2364126"/>
    <lineage>
        <taxon>Eukaryota</taxon>
        <taxon>Sar</taxon>
        <taxon>Alveolata</taxon>
        <taxon>Dinophyceae</taxon>
        <taxon>Prorocentrales</taxon>
        <taxon>Prorocentraceae</taxon>
        <taxon>Prorocentrum</taxon>
    </lineage>
</organism>
<accession>A0ABN9VLS8</accession>
<gene>
    <name evidence="2" type="ORF">PCOR1329_LOCUS58422</name>
</gene>
<name>A0ABN9VLS8_9DINO</name>
<proteinExistence type="predicted"/>
<comment type="caution">
    <text evidence="2">The sequence shown here is derived from an EMBL/GenBank/DDBJ whole genome shotgun (WGS) entry which is preliminary data.</text>
</comment>
<evidence type="ECO:0000313" key="3">
    <source>
        <dbReference type="Proteomes" id="UP001189429"/>
    </source>
</evidence>